<feature type="domain" description="PDEase" evidence="9">
    <location>
        <begin position="190"/>
        <end position="493"/>
    </location>
</feature>
<feature type="binding site" evidence="7">
    <location>
        <position position="266"/>
    </location>
    <ligand>
        <name>Zn(2+)</name>
        <dbReference type="ChEBI" id="CHEBI:29105"/>
        <label>1</label>
    </ligand>
</feature>
<feature type="binding site" evidence="7">
    <location>
        <position position="300"/>
    </location>
    <ligand>
        <name>Zn(2+)</name>
        <dbReference type="ChEBI" id="CHEBI:29105"/>
        <label>1</label>
    </ligand>
</feature>
<dbReference type="GO" id="GO:0141162">
    <property type="term" value="P:negative regulation of cAMP/PKA signal transduction"/>
    <property type="evidence" value="ECO:0000318"/>
    <property type="project" value="GO_Central"/>
</dbReference>
<dbReference type="GO" id="GO:0010754">
    <property type="term" value="P:negative regulation of cGMP-mediated signaling"/>
    <property type="evidence" value="ECO:0000318"/>
    <property type="project" value="GO_Central"/>
</dbReference>
<name>B3RXL9_TRIAD</name>
<dbReference type="InterPro" id="IPR023088">
    <property type="entry name" value="PDEase"/>
</dbReference>
<feature type="non-terminal residue" evidence="10">
    <location>
        <position position="1"/>
    </location>
</feature>
<feature type="binding site" evidence="7">
    <location>
        <position position="301"/>
    </location>
    <ligand>
        <name>Zn(2+)</name>
        <dbReference type="ChEBI" id="CHEBI:29105"/>
        <label>2</label>
    </ligand>
</feature>
<protein>
    <recommendedName>
        <fullName evidence="8">Phosphodiesterase</fullName>
        <ecNumber evidence="8">3.1.4.-</ecNumber>
    </recommendedName>
</protein>
<dbReference type="FunFam" id="1.10.1300.10:FF:000003">
    <property type="entry name" value="Phosphodiesterase"/>
    <property type="match status" value="1"/>
</dbReference>
<feature type="binding site" evidence="7">
    <location>
        <position position="301"/>
    </location>
    <ligand>
        <name>Zn(2+)</name>
        <dbReference type="ChEBI" id="CHEBI:29105"/>
        <label>1</label>
    </ligand>
</feature>
<feature type="binding site" evidence="6">
    <location>
        <position position="411"/>
    </location>
    <ligand>
        <name>AMP</name>
        <dbReference type="ChEBI" id="CHEBI:456215"/>
    </ligand>
</feature>
<dbReference type="PANTHER" id="PTHR11347">
    <property type="entry name" value="CYCLIC NUCLEOTIDE PHOSPHODIESTERASE"/>
    <property type="match status" value="1"/>
</dbReference>
<dbReference type="PRINTS" id="PR00387">
    <property type="entry name" value="PDIESTERASE1"/>
</dbReference>
<dbReference type="AlphaFoldDB" id="B3RXL9"/>
<dbReference type="GO" id="GO:0004115">
    <property type="term" value="F:3',5'-cyclic-AMP phosphodiesterase activity"/>
    <property type="evidence" value="ECO:0000318"/>
    <property type="project" value="GO_Central"/>
</dbReference>
<proteinExistence type="inferred from homology"/>
<sequence length="493" mass="57159">FRFNFTRSIFNEVTKRNTLLEIIMVSAKKLLNADRCALFLVDNENQELYADLFDESEPFGDIKIVPKEKDIRFSVKKGIAGHVVTHGQMLNVSDAYKDSRFNRDIDIKTGYTTRSILCMPIMNKGRCIGAIQMLNKINGDFTKEDEDAFRIFTVYCNLALHTSEIYVQLRKSESKRKVALDSYFYHSSCTNEEMEDVIASPYLQSELIPTRIESAEYTDPNILPRLFLHMFRELFGTTGFDVFDLCRFTLTCRKNYRRVPYHNWYHAFNVTHSMYYIIKNSPGMFDRLECLAMFIGCLCHDLDHRGTNNAFQVKSENPLADLYSTSVLEQHHFNMTVMILQRDGHTILSSLSKEDHEIVMNYIHDAIIATDLALYFGNRSTLQKLVDNKEFDWNIQRHRSRVRGLAMTACDLIAVAKPWKYQFETVKQIFAEFYDQGDVEKRLGIAPVPMMDRDKESELPANQVGFINGICLPCYELLAYLLPNTQAMVDNIM</sequence>
<dbReference type="GeneID" id="6753986"/>
<dbReference type="InterPro" id="IPR003607">
    <property type="entry name" value="HD/PDEase_dom"/>
</dbReference>
<comment type="similarity">
    <text evidence="1 8">Belongs to the cyclic nucleotide phosphodiesterase family.</text>
</comment>
<evidence type="ECO:0000256" key="1">
    <source>
        <dbReference type="ARBA" id="ARBA00007648"/>
    </source>
</evidence>
<evidence type="ECO:0000256" key="3">
    <source>
        <dbReference type="ARBA" id="ARBA00022723"/>
    </source>
</evidence>
<dbReference type="GO" id="GO:0046872">
    <property type="term" value="F:metal ion binding"/>
    <property type="evidence" value="ECO:0007669"/>
    <property type="project" value="UniProtKB-KW"/>
</dbReference>
<dbReference type="InterPro" id="IPR003018">
    <property type="entry name" value="GAF"/>
</dbReference>
<dbReference type="PROSITE" id="PS51845">
    <property type="entry name" value="PDEASE_I_2"/>
    <property type="match status" value="1"/>
</dbReference>
<feature type="binding site" evidence="6">
    <location>
        <position position="301"/>
    </location>
    <ligand>
        <name>AMP</name>
        <dbReference type="ChEBI" id="CHEBI:456215"/>
    </ligand>
</feature>
<dbReference type="eggNOG" id="KOG3689">
    <property type="taxonomic scope" value="Eukaryota"/>
</dbReference>
<dbReference type="EC" id="3.1.4.-" evidence="8"/>
<evidence type="ECO:0000256" key="2">
    <source>
        <dbReference type="ARBA" id="ARBA00022535"/>
    </source>
</evidence>
<dbReference type="InterPro" id="IPR023174">
    <property type="entry name" value="PDEase_CS"/>
</dbReference>
<evidence type="ECO:0000259" key="9">
    <source>
        <dbReference type="PROSITE" id="PS51845"/>
    </source>
</evidence>
<dbReference type="SMART" id="SM00065">
    <property type="entry name" value="GAF"/>
    <property type="match status" value="1"/>
</dbReference>
<evidence type="ECO:0000256" key="4">
    <source>
        <dbReference type="ARBA" id="ARBA00022801"/>
    </source>
</evidence>
<dbReference type="CTD" id="6753986"/>
<keyword evidence="3 7" id="KW-0479">Metal-binding</keyword>
<keyword evidence="4 8" id="KW-0378">Hydrolase</keyword>
<feature type="active site" description="Proton donor" evidence="5">
    <location>
        <position position="262"/>
    </location>
</feature>
<evidence type="ECO:0000256" key="5">
    <source>
        <dbReference type="PIRSR" id="PIRSR623088-1"/>
    </source>
</evidence>
<dbReference type="Pfam" id="PF01590">
    <property type="entry name" value="GAF"/>
    <property type="match status" value="1"/>
</dbReference>
<organism evidence="10 11">
    <name type="scientific">Trichoplax adhaerens</name>
    <name type="common">Trichoplax reptans</name>
    <dbReference type="NCBI Taxonomy" id="10228"/>
    <lineage>
        <taxon>Eukaryota</taxon>
        <taxon>Metazoa</taxon>
        <taxon>Placozoa</taxon>
        <taxon>Uniplacotomia</taxon>
        <taxon>Trichoplacea</taxon>
        <taxon>Trichoplacidae</taxon>
        <taxon>Trichoplax</taxon>
    </lineage>
</organism>
<gene>
    <name evidence="10" type="ORF">TRIADDRAFT_25862</name>
</gene>
<accession>B3RXL9</accession>
<dbReference type="CDD" id="cd00077">
    <property type="entry name" value="HDc"/>
    <property type="match status" value="1"/>
</dbReference>
<feature type="binding site" evidence="6">
    <location>
        <begin position="262"/>
        <end position="266"/>
    </location>
    <ligand>
        <name>AMP</name>
        <dbReference type="ChEBI" id="CHEBI:456215"/>
    </ligand>
</feature>
<dbReference type="GO" id="GO:0047555">
    <property type="term" value="F:3',5'-cyclic-GMP phosphodiesterase activity"/>
    <property type="evidence" value="ECO:0000318"/>
    <property type="project" value="GO_Central"/>
</dbReference>
<dbReference type="Gene3D" id="1.10.1300.10">
    <property type="entry name" value="3'5'-cyclic nucleotide phosphodiesterase, catalytic domain"/>
    <property type="match status" value="1"/>
</dbReference>
<dbReference type="SUPFAM" id="SSF55781">
    <property type="entry name" value="GAF domain-like"/>
    <property type="match status" value="1"/>
</dbReference>
<dbReference type="OMA" id="NECHALC"/>
<dbReference type="RefSeq" id="XP_002112340.1">
    <property type="nucleotide sequence ID" value="XM_002112304.1"/>
</dbReference>
<evidence type="ECO:0000256" key="7">
    <source>
        <dbReference type="PIRSR" id="PIRSR623088-3"/>
    </source>
</evidence>
<evidence type="ECO:0000313" key="10">
    <source>
        <dbReference type="EMBL" id="EDV24450.1"/>
    </source>
</evidence>
<dbReference type="KEGG" id="tad:TRIADDRAFT_25862"/>
<dbReference type="OrthoDB" id="295473at2759"/>
<dbReference type="InterPro" id="IPR036971">
    <property type="entry name" value="PDEase_catalytic_dom_sf"/>
</dbReference>
<evidence type="ECO:0000256" key="8">
    <source>
        <dbReference type="RuleBase" id="RU363067"/>
    </source>
</evidence>
<dbReference type="InterPro" id="IPR029016">
    <property type="entry name" value="GAF-like_dom_sf"/>
</dbReference>
<dbReference type="SMART" id="SM00471">
    <property type="entry name" value="HDc"/>
    <property type="match status" value="1"/>
</dbReference>
<dbReference type="PROSITE" id="PS00126">
    <property type="entry name" value="PDEASE_I_1"/>
    <property type="match status" value="1"/>
</dbReference>
<dbReference type="GO" id="GO:0007165">
    <property type="term" value="P:signal transduction"/>
    <property type="evidence" value="ECO:0007669"/>
    <property type="project" value="InterPro"/>
</dbReference>
<dbReference type="InterPro" id="IPR002073">
    <property type="entry name" value="PDEase_catalytic_dom"/>
</dbReference>
<dbReference type="STRING" id="10228.B3RXL9"/>
<dbReference type="Pfam" id="PF00233">
    <property type="entry name" value="PDEase_I"/>
    <property type="match status" value="1"/>
</dbReference>
<comment type="cofactor">
    <cofactor evidence="8">
        <name>a divalent metal cation</name>
        <dbReference type="ChEBI" id="CHEBI:60240"/>
    </cofactor>
    <text evidence="8">Binds 2 divalent metal cations per subunit. Site 1 may preferentially bind zinc ions, while site 2 has a preference for magnesium and/or manganese ions.</text>
</comment>
<dbReference type="PhylomeDB" id="B3RXL9"/>
<evidence type="ECO:0000256" key="6">
    <source>
        <dbReference type="PIRSR" id="PIRSR623088-2"/>
    </source>
</evidence>
<dbReference type="FunFam" id="3.30.450.40:FF:000067">
    <property type="entry name" value="Phosphodiesterase"/>
    <property type="match status" value="1"/>
</dbReference>
<evidence type="ECO:0000313" key="11">
    <source>
        <dbReference type="Proteomes" id="UP000009022"/>
    </source>
</evidence>
<reference evidence="10 11" key="1">
    <citation type="journal article" date="2008" name="Nature">
        <title>The Trichoplax genome and the nature of placozoans.</title>
        <authorList>
            <person name="Srivastava M."/>
            <person name="Begovic E."/>
            <person name="Chapman J."/>
            <person name="Putnam N.H."/>
            <person name="Hellsten U."/>
            <person name="Kawashima T."/>
            <person name="Kuo A."/>
            <person name="Mitros T."/>
            <person name="Salamov A."/>
            <person name="Carpenter M.L."/>
            <person name="Signorovitch A.Y."/>
            <person name="Moreno M.A."/>
            <person name="Kamm K."/>
            <person name="Grimwood J."/>
            <person name="Schmutz J."/>
            <person name="Shapiro H."/>
            <person name="Grigoriev I.V."/>
            <person name="Buss L.W."/>
            <person name="Schierwater B."/>
            <person name="Dellaporta S.L."/>
            <person name="Rokhsar D.S."/>
        </authorList>
    </citation>
    <scope>NUCLEOTIDE SEQUENCE [LARGE SCALE GENOMIC DNA]</scope>
    <source>
        <strain evidence="10 11">Grell-BS-1999</strain>
    </source>
</reference>
<feature type="binding site" evidence="7">
    <location>
        <position position="411"/>
    </location>
    <ligand>
        <name>Zn(2+)</name>
        <dbReference type="ChEBI" id="CHEBI:29105"/>
        <label>1</label>
    </ligand>
</feature>
<keyword evidence="11" id="KW-1185">Reference proteome</keyword>
<dbReference type="InParanoid" id="B3RXL9"/>
<dbReference type="EMBL" id="DS985245">
    <property type="protein sequence ID" value="EDV24450.1"/>
    <property type="molecule type" value="Genomic_DNA"/>
</dbReference>
<dbReference type="Proteomes" id="UP000009022">
    <property type="component" value="Unassembled WGS sequence"/>
</dbReference>
<dbReference type="GO" id="GO:0004118">
    <property type="term" value="F:3',5'-cGMP-stimulated cyclic-nucleotide phosphodiesterase activity"/>
    <property type="evidence" value="ECO:0000318"/>
    <property type="project" value="GO_Central"/>
</dbReference>
<feature type="binding site" evidence="6">
    <location>
        <position position="463"/>
    </location>
    <ligand>
        <name>AMP</name>
        <dbReference type="ChEBI" id="CHEBI:456215"/>
    </ligand>
</feature>
<dbReference type="Gene3D" id="3.30.450.40">
    <property type="match status" value="1"/>
</dbReference>
<dbReference type="SUPFAM" id="SSF109604">
    <property type="entry name" value="HD-domain/PDEase-like"/>
    <property type="match status" value="1"/>
</dbReference>
<dbReference type="HOGENOM" id="CLU_006980_3_1_1"/>
<keyword evidence="2" id="KW-0140">cGMP</keyword>